<dbReference type="NCBIfam" id="TIGR04056">
    <property type="entry name" value="OMP_RagA_SusC"/>
    <property type="match status" value="1"/>
</dbReference>
<keyword evidence="8" id="KW-0732">Signal</keyword>
<dbReference type="InterPro" id="IPR023997">
    <property type="entry name" value="TonB-dep_OMP_SusC/RagA_CS"/>
</dbReference>
<dbReference type="Gene3D" id="2.170.130.10">
    <property type="entry name" value="TonB-dependent receptor, plug domain"/>
    <property type="match status" value="1"/>
</dbReference>
<dbReference type="NCBIfam" id="TIGR04057">
    <property type="entry name" value="SusC_RagA_signa"/>
    <property type="match status" value="1"/>
</dbReference>
<comment type="similarity">
    <text evidence="7">Belongs to the TonB-dependent receptor family.</text>
</comment>
<evidence type="ECO:0000256" key="8">
    <source>
        <dbReference type="SAM" id="SignalP"/>
    </source>
</evidence>
<reference evidence="10 11" key="1">
    <citation type="submission" date="2018-11" db="EMBL/GenBank/DDBJ databases">
        <title>Draft genome sequence of Ferruginibacter sp. BO-59.</title>
        <authorList>
            <person name="Im W.T."/>
        </authorList>
    </citation>
    <scope>NUCLEOTIDE SEQUENCE [LARGE SCALE GENOMIC DNA]</scope>
    <source>
        <strain evidence="10 11">BO-59</strain>
    </source>
</reference>
<comment type="subcellular location">
    <subcellularLocation>
        <location evidence="1 7">Cell outer membrane</location>
        <topology evidence="1 7">Multi-pass membrane protein</topology>
    </subcellularLocation>
</comment>
<comment type="caution">
    <text evidence="10">The sequence shown here is derived from an EMBL/GenBank/DDBJ whole genome shotgun (WGS) entry which is preliminary data.</text>
</comment>
<dbReference type="GO" id="GO:0009279">
    <property type="term" value="C:cell outer membrane"/>
    <property type="evidence" value="ECO:0007669"/>
    <property type="project" value="UniProtKB-SubCell"/>
</dbReference>
<dbReference type="OrthoDB" id="9768177at2"/>
<gene>
    <name evidence="10" type="ORF">EFY79_05610</name>
</gene>
<dbReference type="InterPro" id="IPR012910">
    <property type="entry name" value="Plug_dom"/>
</dbReference>
<evidence type="ECO:0000313" key="11">
    <source>
        <dbReference type="Proteomes" id="UP000267223"/>
    </source>
</evidence>
<dbReference type="PROSITE" id="PS52016">
    <property type="entry name" value="TONB_DEPENDENT_REC_3"/>
    <property type="match status" value="1"/>
</dbReference>
<sequence>MFLILAILLTVFQQALYAQQSTHVISGTVSNEKGEPLEGVVLNVKNSNESVATDAAGQFKITINKPRAILVISHVGYADKEIDVTQNSNNLNVTLSISSKELGEVVVVGYGTVKKSDLTGAVSGISQKEIQSRPVNNALEAMQGKVAGVDITSNERPGTLGSITIRGVRSLTASNSPLYVVDGIPLITGGIENINPSDIQSIDVLKDASATAIYGSRGANGVVIVTTKQAKTGKTVLNLNSSFTWENLMDNEKMFNAADFITFRRWAYYYAGFNTTQYRNTGINPYTRGDQPTLEQDRTYFSATADPYAWANIAQGWAGGTWDPSKVATTDWRSMVKQQSLTTDNTISVSGGTDKIKAYGSFGYLNNTGTIKGQSFERYTANTNVDITATKWFTLGSHINVNYNKQEYGQSGSGVSTVGSPQGGLYESARQIFPFAVPYDSAGNRISYPGGDNSVKTIIDEWKYNIDERVTLRAFGSFYGQIDFGSISPVLKGLKYRLNFGPDLSYYRDGVYIDANSVANGGSSSYASLTKTSTYSYTLDNLLYYDRDFGEHTFGLTLLQSQTGYTQETSNITGNGVPLSSQLWNALTSGTVTGQLSSSSNIIKQQLLSYMARINYSFKDKYLLTVSARQDGSSVLAEGHKYTLFPSAALAWRISNENFMNTRWINELKLRVGAGVTGNSAVSPYQTQGGITSLFYPFYTASTAGSIPSTVFANKALGWEKTTQYNLGIDYSLFNRRVSGSVDVYTSSTSDLLLQANIPSVTGYTTTYENIGKTANNGIDISITTVNIRQKDLSWTTTLNASWQKDHIVSLSNGTQPDISNLWFPGQPLGVIYGYKALGLWHAGDSSNYKQFNANGNAFTPGSVKVQDVNGDYKIDPNNDRQIIGWTRPRWIVGMTNTINYKGLELSFFLYGRLHYMYSYGGEGEAARTVTRQIDYYNENNTNAYFQKPIFNAGNAAGDPYFPSLGYMNASFIKIRNISLGYNFSNKTLSGIGISNLKAYAQVQNPGMLYSQIKFLDMDVVSPTWNRGITLGINASF</sequence>
<evidence type="ECO:0000256" key="6">
    <source>
        <dbReference type="ARBA" id="ARBA00023237"/>
    </source>
</evidence>
<dbReference type="Gene3D" id="2.60.40.1120">
    <property type="entry name" value="Carboxypeptidase-like, regulatory domain"/>
    <property type="match status" value="1"/>
</dbReference>
<organism evidence="10 11">
    <name type="scientific">Hanamia caeni</name>
    <dbReference type="NCBI Taxonomy" id="2294116"/>
    <lineage>
        <taxon>Bacteria</taxon>
        <taxon>Pseudomonadati</taxon>
        <taxon>Bacteroidota</taxon>
        <taxon>Chitinophagia</taxon>
        <taxon>Chitinophagales</taxon>
        <taxon>Chitinophagaceae</taxon>
        <taxon>Hanamia</taxon>
    </lineage>
</organism>
<dbReference type="InterPro" id="IPR036942">
    <property type="entry name" value="Beta-barrel_TonB_sf"/>
</dbReference>
<evidence type="ECO:0000256" key="2">
    <source>
        <dbReference type="ARBA" id="ARBA00022448"/>
    </source>
</evidence>
<keyword evidence="6 7" id="KW-0998">Cell outer membrane</keyword>
<keyword evidence="10" id="KW-0675">Receptor</keyword>
<keyword evidence="11" id="KW-1185">Reference proteome</keyword>
<dbReference type="InterPro" id="IPR039426">
    <property type="entry name" value="TonB-dep_rcpt-like"/>
</dbReference>
<dbReference type="InterPro" id="IPR037066">
    <property type="entry name" value="Plug_dom_sf"/>
</dbReference>
<protein>
    <submittedName>
        <fullName evidence="10">TonB-dependent receptor</fullName>
    </submittedName>
</protein>
<dbReference type="Pfam" id="PF07715">
    <property type="entry name" value="Plug"/>
    <property type="match status" value="1"/>
</dbReference>
<evidence type="ECO:0000256" key="5">
    <source>
        <dbReference type="ARBA" id="ARBA00023136"/>
    </source>
</evidence>
<feature type="domain" description="TonB-dependent receptor plug" evidence="9">
    <location>
        <begin position="115"/>
        <end position="222"/>
    </location>
</feature>
<dbReference type="EMBL" id="RJJR01000002">
    <property type="protein sequence ID" value="RNI39222.1"/>
    <property type="molecule type" value="Genomic_DNA"/>
</dbReference>
<keyword evidence="3 7" id="KW-1134">Transmembrane beta strand</keyword>
<dbReference type="Gene3D" id="2.40.170.20">
    <property type="entry name" value="TonB-dependent receptor, beta-barrel domain"/>
    <property type="match status" value="1"/>
</dbReference>
<keyword evidence="4 7" id="KW-0812">Transmembrane</keyword>
<dbReference type="FunFam" id="2.170.130.10:FF:000008">
    <property type="entry name" value="SusC/RagA family TonB-linked outer membrane protein"/>
    <property type="match status" value="1"/>
</dbReference>
<accession>A0A3M9NN62</accession>
<dbReference type="InterPro" id="IPR008969">
    <property type="entry name" value="CarboxyPept-like_regulatory"/>
</dbReference>
<keyword evidence="2 7" id="KW-0813">Transport</keyword>
<evidence type="ECO:0000256" key="7">
    <source>
        <dbReference type="PROSITE-ProRule" id="PRU01360"/>
    </source>
</evidence>
<dbReference type="SUPFAM" id="SSF56935">
    <property type="entry name" value="Porins"/>
    <property type="match status" value="1"/>
</dbReference>
<evidence type="ECO:0000313" key="10">
    <source>
        <dbReference type="EMBL" id="RNI39222.1"/>
    </source>
</evidence>
<evidence type="ECO:0000256" key="1">
    <source>
        <dbReference type="ARBA" id="ARBA00004571"/>
    </source>
</evidence>
<feature type="signal peptide" evidence="8">
    <location>
        <begin position="1"/>
        <end position="17"/>
    </location>
</feature>
<keyword evidence="5 7" id="KW-0472">Membrane</keyword>
<dbReference type="Pfam" id="PF13715">
    <property type="entry name" value="CarbopepD_reg_2"/>
    <property type="match status" value="1"/>
</dbReference>
<dbReference type="SUPFAM" id="SSF49464">
    <property type="entry name" value="Carboxypeptidase regulatory domain-like"/>
    <property type="match status" value="1"/>
</dbReference>
<evidence type="ECO:0000256" key="4">
    <source>
        <dbReference type="ARBA" id="ARBA00022692"/>
    </source>
</evidence>
<dbReference type="InterPro" id="IPR023996">
    <property type="entry name" value="TonB-dep_OMP_SusC/RagA"/>
</dbReference>
<evidence type="ECO:0000256" key="3">
    <source>
        <dbReference type="ARBA" id="ARBA00022452"/>
    </source>
</evidence>
<proteinExistence type="inferred from homology"/>
<dbReference type="Proteomes" id="UP000267223">
    <property type="component" value="Unassembled WGS sequence"/>
</dbReference>
<feature type="chain" id="PRO_5018244564" evidence="8">
    <location>
        <begin position="18"/>
        <end position="1037"/>
    </location>
</feature>
<evidence type="ECO:0000259" key="9">
    <source>
        <dbReference type="Pfam" id="PF07715"/>
    </source>
</evidence>
<dbReference type="AlphaFoldDB" id="A0A3M9NN62"/>
<name>A0A3M9NN62_9BACT</name>